<keyword evidence="8" id="KW-0243">Dynein</keyword>
<dbReference type="GO" id="GO:0005868">
    <property type="term" value="C:cytoplasmic dynein complex"/>
    <property type="evidence" value="ECO:0007669"/>
    <property type="project" value="InterPro"/>
</dbReference>
<protein>
    <recommendedName>
        <fullName evidence="3">Cytoplasmic dynein 2 light intermediate chain 1</fullName>
    </recommendedName>
</protein>
<organism evidence="14">
    <name type="scientific">Pyramimonas obovata</name>
    <dbReference type="NCBI Taxonomy" id="1411642"/>
    <lineage>
        <taxon>Eukaryota</taxon>
        <taxon>Viridiplantae</taxon>
        <taxon>Chlorophyta</taxon>
        <taxon>Pyramimonadophyceae</taxon>
        <taxon>Pyramimonadales</taxon>
        <taxon>Pyramimonadaceae</taxon>
        <taxon>Pyramimonas</taxon>
        <taxon>Pyramimonas incertae sedis</taxon>
    </lineage>
</organism>
<proteinExistence type="inferred from homology"/>
<dbReference type="SUPFAM" id="SSF52540">
    <property type="entry name" value="P-loop containing nucleoside triphosphate hydrolases"/>
    <property type="match status" value="1"/>
</dbReference>
<accession>A0A7S0RPS7</accession>
<dbReference type="GO" id="GO:0005874">
    <property type="term" value="C:microtubule"/>
    <property type="evidence" value="ECO:0007669"/>
    <property type="project" value="UniProtKB-KW"/>
</dbReference>
<dbReference type="PANTHER" id="PTHR13236">
    <property type="entry name" value="DYNEIN 2 LIGHT INTERMEDIATE CHAIN, ISOFORM 2"/>
    <property type="match status" value="1"/>
</dbReference>
<sequence>MAADGTPWGGGADNLWTKILAHNKELAKQPGGDQGRPDANLYIVGNRGYGKSTMLNRLLYPDKTDVPRSTEGMEYTYARKQVHNDRKDIAHIWELAGSESLCEEVTNSDNLFLGMRQVATAVVCITLDLSKPSEVLDALEFWLNKIKAKVRTTYDKLERRGSKLPDQLKLRAKKVFGAQHEDKDAVTHTGISLVIVATKYDSFKDHDAEVKKIMSRTLRYYAHLNGAALLYLGGLGPQKNVTPKDATEYKALLQNFRALVNNLIFAGPDRKISSKLQIELDHLKPMVIPAGVDKFKDIGRPKGGTGVDAIAEWRAVFHKLFPPTKKENEAEWTFDQQQYAEPLVDSVVQQKNAEVAAYKKQLETAAAERQQALHRQQLAAKQAQARKAAPPPRRPPPK</sequence>
<dbReference type="GO" id="GO:0036064">
    <property type="term" value="C:ciliary basal body"/>
    <property type="evidence" value="ECO:0007669"/>
    <property type="project" value="TreeGrafter"/>
</dbReference>
<evidence type="ECO:0000256" key="7">
    <source>
        <dbReference type="ARBA" id="ARBA00022794"/>
    </source>
</evidence>
<evidence type="ECO:0000256" key="12">
    <source>
        <dbReference type="ARBA" id="ARBA00023273"/>
    </source>
</evidence>
<evidence type="ECO:0000256" key="3">
    <source>
        <dbReference type="ARBA" id="ARBA00018863"/>
    </source>
</evidence>
<evidence type="ECO:0000256" key="9">
    <source>
        <dbReference type="ARBA" id="ARBA00023069"/>
    </source>
</evidence>
<keyword evidence="9" id="KW-0969">Cilium</keyword>
<evidence type="ECO:0000256" key="6">
    <source>
        <dbReference type="ARBA" id="ARBA00022701"/>
    </source>
</evidence>
<feature type="region of interest" description="Disordered" evidence="13">
    <location>
        <begin position="367"/>
        <end position="398"/>
    </location>
</feature>
<keyword evidence="11" id="KW-0206">Cytoskeleton</keyword>
<dbReference type="GO" id="GO:0045504">
    <property type="term" value="F:dynein heavy chain binding"/>
    <property type="evidence" value="ECO:0007669"/>
    <property type="project" value="TreeGrafter"/>
</dbReference>
<evidence type="ECO:0000256" key="2">
    <source>
        <dbReference type="ARBA" id="ARBA00006831"/>
    </source>
</evidence>
<dbReference type="GO" id="GO:0035721">
    <property type="term" value="P:intraciliary retrograde transport"/>
    <property type="evidence" value="ECO:0007669"/>
    <property type="project" value="InterPro"/>
</dbReference>
<evidence type="ECO:0000256" key="1">
    <source>
        <dbReference type="ARBA" id="ARBA00004120"/>
    </source>
</evidence>
<evidence type="ECO:0000256" key="5">
    <source>
        <dbReference type="ARBA" id="ARBA00022490"/>
    </source>
</evidence>
<evidence type="ECO:0000256" key="13">
    <source>
        <dbReference type="SAM" id="MobiDB-lite"/>
    </source>
</evidence>
<name>A0A7S0RPS7_9CHLO</name>
<evidence type="ECO:0000256" key="10">
    <source>
        <dbReference type="ARBA" id="ARBA00023175"/>
    </source>
</evidence>
<dbReference type="Gene3D" id="3.40.50.300">
    <property type="entry name" value="P-loop containing nucleotide triphosphate hydrolases"/>
    <property type="match status" value="1"/>
</dbReference>
<evidence type="ECO:0000256" key="8">
    <source>
        <dbReference type="ARBA" id="ARBA00023017"/>
    </source>
</evidence>
<evidence type="ECO:0000256" key="4">
    <source>
        <dbReference type="ARBA" id="ARBA00022473"/>
    </source>
</evidence>
<keyword evidence="7" id="KW-0970">Cilium biogenesis/degradation</keyword>
<dbReference type="InterPro" id="IPR027417">
    <property type="entry name" value="P-loop_NTPase"/>
</dbReference>
<dbReference type="GO" id="GO:0005930">
    <property type="term" value="C:axoneme"/>
    <property type="evidence" value="ECO:0007669"/>
    <property type="project" value="TreeGrafter"/>
</dbReference>
<keyword evidence="6" id="KW-0493">Microtubule</keyword>
<gene>
    <name evidence="14" type="ORF">POBO1169_LOCUS16028</name>
</gene>
<comment type="similarity">
    <text evidence="2">Belongs to the dynein light intermediate chain family.</text>
</comment>
<evidence type="ECO:0000256" key="11">
    <source>
        <dbReference type="ARBA" id="ARBA00023212"/>
    </source>
</evidence>
<reference evidence="14" key="1">
    <citation type="submission" date="2021-01" db="EMBL/GenBank/DDBJ databases">
        <authorList>
            <person name="Corre E."/>
            <person name="Pelletier E."/>
            <person name="Niang G."/>
            <person name="Scheremetjew M."/>
            <person name="Finn R."/>
            <person name="Kale V."/>
            <person name="Holt S."/>
            <person name="Cochrane G."/>
            <person name="Meng A."/>
            <person name="Brown T."/>
            <person name="Cohen L."/>
        </authorList>
    </citation>
    <scope>NUCLEOTIDE SEQUENCE</scope>
    <source>
        <strain evidence="14">CCMP722</strain>
    </source>
</reference>
<comment type="subcellular location">
    <subcellularLocation>
        <location evidence="1">Cytoplasm</location>
        <location evidence="1">Cytoskeleton</location>
        <location evidence="1">Cilium basal body</location>
    </subcellularLocation>
</comment>
<dbReference type="GO" id="GO:0035735">
    <property type="term" value="P:intraciliary transport involved in cilium assembly"/>
    <property type="evidence" value="ECO:0007669"/>
    <property type="project" value="InterPro"/>
</dbReference>
<keyword evidence="5" id="KW-0963">Cytoplasm</keyword>
<keyword evidence="10" id="KW-0505">Motor protein</keyword>
<keyword evidence="4" id="KW-0217">Developmental protein</keyword>
<evidence type="ECO:0000313" key="14">
    <source>
        <dbReference type="EMBL" id="CAD8682673.1"/>
    </source>
</evidence>
<keyword evidence="12" id="KW-0966">Cell projection</keyword>
<dbReference type="Pfam" id="PF08477">
    <property type="entry name" value="Roc"/>
    <property type="match status" value="1"/>
</dbReference>
<dbReference type="AlphaFoldDB" id="A0A7S0RPS7"/>
<feature type="compositionally biased region" description="Pro residues" evidence="13">
    <location>
        <begin position="389"/>
        <end position="398"/>
    </location>
</feature>
<dbReference type="InterPro" id="IPR040045">
    <property type="entry name" value="DYNC2LI1"/>
</dbReference>
<feature type="compositionally biased region" description="Low complexity" evidence="13">
    <location>
        <begin position="367"/>
        <end position="388"/>
    </location>
</feature>
<dbReference type="PANTHER" id="PTHR13236:SF0">
    <property type="entry name" value="CYTOPLASMIC DYNEIN 2 LIGHT INTERMEDIATE CHAIN 1"/>
    <property type="match status" value="1"/>
</dbReference>
<dbReference type="EMBL" id="HBFA01031853">
    <property type="protein sequence ID" value="CAD8682673.1"/>
    <property type="molecule type" value="Transcribed_RNA"/>
</dbReference>